<reference evidence="2" key="1">
    <citation type="journal article" date="2019" name="Int. J. Syst. Evol. Microbiol.">
        <title>The Global Catalogue of Microorganisms (GCM) 10K type strain sequencing project: providing services to taxonomists for standard genome sequencing and annotation.</title>
        <authorList>
            <consortium name="The Broad Institute Genomics Platform"/>
            <consortium name="The Broad Institute Genome Sequencing Center for Infectious Disease"/>
            <person name="Wu L."/>
            <person name="Ma J."/>
        </authorList>
    </citation>
    <scope>NUCLEOTIDE SEQUENCE [LARGE SCALE GENOMIC DNA]</scope>
    <source>
        <strain evidence="2">JCM 18306</strain>
    </source>
</reference>
<organism evidence="1 2">
    <name type="scientific">Streptomyces thinghirensis</name>
    <dbReference type="NCBI Taxonomy" id="551547"/>
    <lineage>
        <taxon>Bacteria</taxon>
        <taxon>Bacillati</taxon>
        <taxon>Actinomycetota</taxon>
        <taxon>Actinomycetes</taxon>
        <taxon>Kitasatosporales</taxon>
        <taxon>Streptomycetaceae</taxon>
        <taxon>Streptomyces</taxon>
    </lineage>
</organism>
<evidence type="ECO:0000313" key="1">
    <source>
        <dbReference type="EMBL" id="GAA5207472.1"/>
    </source>
</evidence>
<dbReference type="Proteomes" id="UP001499878">
    <property type="component" value="Unassembled WGS sequence"/>
</dbReference>
<comment type="caution">
    <text evidence="1">The sequence shown here is derived from an EMBL/GenBank/DDBJ whole genome shotgun (WGS) entry which is preliminary data.</text>
</comment>
<name>A0ABP9T118_9ACTN</name>
<proteinExistence type="predicted"/>
<gene>
    <name evidence="1" type="ORF">GCM10023323_23100</name>
</gene>
<keyword evidence="2" id="KW-1185">Reference proteome</keyword>
<accession>A0ABP9T118</accession>
<protein>
    <submittedName>
        <fullName evidence="1">Uncharacterized protein</fullName>
    </submittedName>
</protein>
<dbReference type="EMBL" id="BAABJR010000005">
    <property type="protein sequence ID" value="GAA5207472.1"/>
    <property type="molecule type" value="Genomic_DNA"/>
</dbReference>
<sequence>MIAGMGERMQASAPPDVAKHFRTVLKAIDTSASHLKSGAKTRDVVDPVYGEHNRPAFDAVNNYDCGAASQGQA</sequence>
<evidence type="ECO:0000313" key="2">
    <source>
        <dbReference type="Proteomes" id="UP001499878"/>
    </source>
</evidence>